<evidence type="ECO:0000256" key="1">
    <source>
        <dbReference type="SAM" id="SignalP"/>
    </source>
</evidence>
<dbReference type="EMBL" id="FOPC01000011">
    <property type="protein sequence ID" value="SFG94770.1"/>
    <property type="molecule type" value="Genomic_DNA"/>
</dbReference>
<organism evidence="2 3">
    <name type="scientific">Algoriphagus hitonicola</name>
    <dbReference type="NCBI Taxonomy" id="435880"/>
    <lineage>
        <taxon>Bacteria</taxon>
        <taxon>Pseudomonadati</taxon>
        <taxon>Bacteroidota</taxon>
        <taxon>Cytophagia</taxon>
        <taxon>Cytophagales</taxon>
        <taxon>Cyclobacteriaceae</taxon>
        <taxon>Algoriphagus</taxon>
    </lineage>
</organism>
<evidence type="ECO:0000313" key="2">
    <source>
        <dbReference type="EMBL" id="SFG94770.1"/>
    </source>
</evidence>
<proteinExistence type="predicted"/>
<sequence length="39" mass="4283">MKNLIMIFAILAMSGVGIANAQVLEDPCSEQCEDETYYA</sequence>
<dbReference type="Proteomes" id="UP000199642">
    <property type="component" value="Unassembled WGS sequence"/>
</dbReference>
<feature type="signal peptide" evidence="1">
    <location>
        <begin position="1"/>
        <end position="21"/>
    </location>
</feature>
<evidence type="ECO:0000313" key="3">
    <source>
        <dbReference type="Proteomes" id="UP000199642"/>
    </source>
</evidence>
<gene>
    <name evidence="2" type="ORF">SAMN04487988_11170</name>
</gene>
<dbReference type="STRING" id="435880.SAMN04487988_11170"/>
<keyword evidence="1" id="KW-0732">Signal</keyword>
<protein>
    <submittedName>
        <fullName evidence="2">Uncharacterized protein</fullName>
    </submittedName>
</protein>
<feature type="chain" id="PRO_5011452983" evidence="1">
    <location>
        <begin position="22"/>
        <end position="39"/>
    </location>
</feature>
<reference evidence="3" key="1">
    <citation type="submission" date="2016-10" db="EMBL/GenBank/DDBJ databases">
        <authorList>
            <person name="Varghese N."/>
            <person name="Submissions S."/>
        </authorList>
    </citation>
    <scope>NUCLEOTIDE SEQUENCE [LARGE SCALE GENOMIC DNA]</scope>
    <source>
        <strain evidence="3">DSM 19315</strain>
    </source>
</reference>
<dbReference type="AlphaFoldDB" id="A0A1I2W060"/>
<name>A0A1I2W060_9BACT</name>
<keyword evidence="3" id="KW-1185">Reference proteome</keyword>
<accession>A0A1I2W060</accession>